<dbReference type="EMBL" id="LAVV01000310">
    <property type="protein sequence ID" value="KNZ64453.1"/>
    <property type="molecule type" value="Genomic_DNA"/>
</dbReference>
<evidence type="ECO:0000313" key="4">
    <source>
        <dbReference type="Proteomes" id="UP000037035"/>
    </source>
</evidence>
<dbReference type="SMART" id="SM00666">
    <property type="entry name" value="PB1"/>
    <property type="match status" value="1"/>
</dbReference>
<dbReference type="OrthoDB" id="2498190at2759"/>
<evidence type="ECO:0000256" key="1">
    <source>
        <dbReference type="SAM" id="MobiDB-lite"/>
    </source>
</evidence>
<feature type="region of interest" description="Disordered" evidence="1">
    <location>
        <begin position="559"/>
        <end position="585"/>
    </location>
</feature>
<dbReference type="Pfam" id="PF00564">
    <property type="entry name" value="PB1"/>
    <property type="match status" value="1"/>
</dbReference>
<reference evidence="3 4" key="1">
    <citation type="submission" date="2015-08" db="EMBL/GenBank/DDBJ databases">
        <title>Next Generation Sequencing and Analysis of the Genome of Puccinia sorghi L Schw, the Causal Agent of Maize Common Rust.</title>
        <authorList>
            <person name="Rochi L."/>
            <person name="Burguener G."/>
            <person name="Darino M."/>
            <person name="Turjanski A."/>
            <person name="Kreff E."/>
            <person name="Dieguez M.J."/>
            <person name="Sacco F."/>
        </authorList>
    </citation>
    <scope>NUCLEOTIDE SEQUENCE [LARGE SCALE GENOMIC DNA]</scope>
    <source>
        <strain evidence="3 4">RO10H11247</strain>
    </source>
</reference>
<organism evidence="3 4">
    <name type="scientific">Puccinia sorghi</name>
    <dbReference type="NCBI Taxonomy" id="27349"/>
    <lineage>
        <taxon>Eukaryota</taxon>
        <taxon>Fungi</taxon>
        <taxon>Dikarya</taxon>
        <taxon>Basidiomycota</taxon>
        <taxon>Pucciniomycotina</taxon>
        <taxon>Pucciniomycetes</taxon>
        <taxon>Pucciniales</taxon>
        <taxon>Pucciniaceae</taxon>
        <taxon>Puccinia</taxon>
    </lineage>
</organism>
<name>A0A0L6VUN4_9BASI</name>
<feature type="domain" description="PB1" evidence="2">
    <location>
        <begin position="7"/>
        <end position="82"/>
    </location>
</feature>
<accession>A0A0L6VUN4</accession>
<proteinExistence type="predicted"/>
<comment type="caution">
    <text evidence="3">The sequence shown here is derived from an EMBL/GenBank/DDBJ whole genome shotgun (WGS) entry which is preliminary data.</text>
</comment>
<keyword evidence="4" id="KW-1185">Reference proteome</keyword>
<feature type="region of interest" description="Disordered" evidence="1">
    <location>
        <begin position="165"/>
        <end position="191"/>
    </location>
</feature>
<feature type="region of interest" description="Disordered" evidence="1">
    <location>
        <begin position="442"/>
        <end position="537"/>
    </location>
</feature>
<gene>
    <name evidence="3" type="ORF">VP01_1027g1</name>
</gene>
<dbReference type="Proteomes" id="UP000037035">
    <property type="component" value="Unassembled WGS sequence"/>
</dbReference>
<evidence type="ECO:0000259" key="2">
    <source>
        <dbReference type="PROSITE" id="PS51745"/>
    </source>
</evidence>
<feature type="compositionally biased region" description="Low complexity" evidence="1">
    <location>
        <begin position="448"/>
        <end position="459"/>
    </location>
</feature>
<dbReference type="PROSITE" id="PS51745">
    <property type="entry name" value="PB1"/>
    <property type="match status" value="1"/>
</dbReference>
<dbReference type="InterPro" id="IPR000270">
    <property type="entry name" value="PB1_dom"/>
</dbReference>
<feature type="region of interest" description="Disordered" evidence="1">
    <location>
        <begin position="244"/>
        <end position="316"/>
    </location>
</feature>
<dbReference type="Gene3D" id="3.10.20.90">
    <property type="entry name" value="Phosphatidylinositol 3-kinase Catalytic Subunit, Chain A, domain 1"/>
    <property type="match status" value="1"/>
</dbReference>
<evidence type="ECO:0000313" key="3">
    <source>
        <dbReference type="EMBL" id="KNZ64453.1"/>
    </source>
</evidence>
<dbReference type="InterPro" id="IPR053793">
    <property type="entry name" value="PB1-like"/>
</dbReference>
<protein>
    <recommendedName>
        <fullName evidence="2">PB1 domain-containing protein</fullName>
    </recommendedName>
</protein>
<feature type="region of interest" description="Disordered" evidence="1">
    <location>
        <begin position="637"/>
        <end position="677"/>
    </location>
</feature>
<dbReference type="AlphaFoldDB" id="A0A0L6VUN4"/>
<dbReference type="CDD" id="cd05992">
    <property type="entry name" value="PB1"/>
    <property type="match status" value="1"/>
</dbReference>
<dbReference type="VEuPathDB" id="FungiDB:VP01_1027g1"/>
<sequence>MSSQQTPLFIKIKYRHATRKVRLPSQPAPVWSKLSAAINDRFAIPENQPIGLEYLDPDGDLITISSQVEFDELWHEIILAANLTHKDGTDRRTLRLELVLIDSKPPEPPEPNGHVTQVGLGFAAGLTPELAPTLSNDANNSPVAASAHLEPIQPECNVLLKEQSNLTPSIPAPDPPEYPINTSSFPERQASPVDSSLGLAALITAIDAIAPKLQDTLGGYAQMIAKATGQLSDTCRVISDHLQERPTHPAPSHYQAPPTDSHTPGHPSNPPVTRLDSLRREPPIFSKPITDPTARLDPPPIEHPFFSKPASNPTRPPGHFAPLYPMESTQRAYWPTRSPLAFPPVPKPNYPFMGHERGYTSSFADKSNFGAAGFRNVMAKDRSSPVPSFAHEFARIPEQSPFGLMGWEAIKTNYRPVLAKTCGSVPAKTPWRGLGLDTVRQKEASRLNSSPAANSAISPQKGELQGVGTDSPPAIARSSFTPILPNKHPSSLDKSSFVGPGDGSVFRDAYSPSLDRHKNDSPDFSLDDSWPKPDNYAPGSPVFKDLKRVKQALAHGTDLVANGNDRPEPSVLGWGAGASEKKEERWGEEVKDKGLCCGKAGKGKKKCWCGWDHGGAEKKKGPASWVDPPEWNCGWDISSKFSRHPASRQHPIGGFPDAEDSIETDSQPRGGLYPDSR</sequence>
<dbReference type="SUPFAM" id="SSF54277">
    <property type="entry name" value="CAD &amp; PB1 domains"/>
    <property type="match status" value="1"/>
</dbReference>